<name>A0AAE2BUR5_9LAMI</name>
<gene>
    <name evidence="1" type="ORF">Sango_1323600</name>
</gene>
<sequence length="136" mass="15524">MEPWTSTRDENGIVRLTREIVLGMVVTGLEGRKYGTMMVPRQNAAHLVLKTLGLPNALDGTYEASIYNRAGQLFGVRICLHGSSWLDFGGALASHFFNAISDRKEIRTKVEERSEKRKWHGVLQRKFFRWWIGNAC</sequence>
<reference evidence="1" key="2">
    <citation type="journal article" date="2024" name="Plant">
        <title>Genomic evolution and insights into agronomic trait innovations of Sesamum species.</title>
        <authorList>
            <person name="Miao H."/>
            <person name="Wang L."/>
            <person name="Qu L."/>
            <person name="Liu H."/>
            <person name="Sun Y."/>
            <person name="Le M."/>
            <person name="Wang Q."/>
            <person name="Wei S."/>
            <person name="Zheng Y."/>
            <person name="Lin W."/>
            <person name="Duan Y."/>
            <person name="Cao H."/>
            <person name="Xiong S."/>
            <person name="Wang X."/>
            <person name="Wei L."/>
            <person name="Li C."/>
            <person name="Ma Q."/>
            <person name="Ju M."/>
            <person name="Zhao R."/>
            <person name="Li G."/>
            <person name="Mu C."/>
            <person name="Tian Q."/>
            <person name="Mei H."/>
            <person name="Zhang T."/>
            <person name="Gao T."/>
            <person name="Zhang H."/>
        </authorList>
    </citation>
    <scope>NUCLEOTIDE SEQUENCE</scope>
    <source>
        <strain evidence="1">K16</strain>
    </source>
</reference>
<reference evidence="1" key="1">
    <citation type="submission" date="2020-06" db="EMBL/GenBank/DDBJ databases">
        <authorList>
            <person name="Li T."/>
            <person name="Hu X."/>
            <person name="Zhang T."/>
            <person name="Song X."/>
            <person name="Zhang H."/>
            <person name="Dai N."/>
            <person name="Sheng W."/>
            <person name="Hou X."/>
            <person name="Wei L."/>
        </authorList>
    </citation>
    <scope>NUCLEOTIDE SEQUENCE</scope>
    <source>
        <strain evidence="1">K16</strain>
        <tissue evidence="1">Leaf</tissue>
    </source>
</reference>
<protein>
    <submittedName>
        <fullName evidence="1">Thiamine thiazole synthase 1, chloroplastic</fullName>
    </submittedName>
</protein>
<comment type="caution">
    <text evidence="1">The sequence shown here is derived from an EMBL/GenBank/DDBJ whole genome shotgun (WGS) entry which is preliminary data.</text>
</comment>
<accession>A0AAE2BUR5</accession>
<keyword evidence="2" id="KW-1185">Reference proteome</keyword>
<dbReference type="AlphaFoldDB" id="A0AAE2BUR5"/>
<evidence type="ECO:0000313" key="1">
    <source>
        <dbReference type="EMBL" id="KAK4398481.1"/>
    </source>
</evidence>
<evidence type="ECO:0000313" key="2">
    <source>
        <dbReference type="Proteomes" id="UP001289374"/>
    </source>
</evidence>
<dbReference type="Proteomes" id="UP001289374">
    <property type="component" value="Unassembled WGS sequence"/>
</dbReference>
<dbReference type="EMBL" id="JACGWL010000007">
    <property type="protein sequence ID" value="KAK4398481.1"/>
    <property type="molecule type" value="Genomic_DNA"/>
</dbReference>
<proteinExistence type="predicted"/>
<organism evidence="1 2">
    <name type="scientific">Sesamum angolense</name>
    <dbReference type="NCBI Taxonomy" id="2727404"/>
    <lineage>
        <taxon>Eukaryota</taxon>
        <taxon>Viridiplantae</taxon>
        <taxon>Streptophyta</taxon>
        <taxon>Embryophyta</taxon>
        <taxon>Tracheophyta</taxon>
        <taxon>Spermatophyta</taxon>
        <taxon>Magnoliopsida</taxon>
        <taxon>eudicotyledons</taxon>
        <taxon>Gunneridae</taxon>
        <taxon>Pentapetalae</taxon>
        <taxon>asterids</taxon>
        <taxon>lamiids</taxon>
        <taxon>Lamiales</taxon>
        <taxon>Pedaliaceae</taxon>
        <taxon>Sesamum</taxon>
    </lineage>
</organism>